<feature type="chain" id="PRO_5042911942" description="Leucine-rich repeat-containing N-terminal plant-type domain-containing protein" evidence="9">
    <location>
        <begin position="26"/>
        <end position="372"/>
    </location>
</feature>
<keyword evidence="8" id="KW-0325">Glycoprotein</keyword>
<keyword evidence="2" id="KW-0433">Leucine-rich repeat</keyword>
<evidence type="ECO:0000256" key="8">
    <source>
        <dbReference type="ARBA" id="ARBA00023180"/>
    </source>
</evidence>
<evidence type="ECO:0000313" key="11">
    <source>
        <dbReference type="EMBL" id="KAK9265893.1"/>
    </source>
</evidence>
<dbReference type="InterPro" id="IPR001611">
    <property type="entry name" value="Leu-rich_rpt"/>
</dbReference>
<protein>
    <recommendedName>
        <fullName evidence="10">Leucine-rich repeat-containing N-terminal plant-type domain-containing protein</fullName>
    </recommendedName>
</protein>
<dbReference type="InterPro" id="IPR013210">
    <property type="entry name" value="LRR_N_plant-typ"/>
</dbReference>
<comment type="caution">
    <text evidence="11">The sequence shown here is derived from an EMBL/GenBank/DDBJ whole genome shotgun (WGS) entry which is preliminary data.</text>
</comment>
<name>A0AAP0N2S4_LIQFO</name>
<evidence type="ECO:0000256" key="6">
    <source>
        <dbReference type="ARBA" id="ARBA00022989"/>
    </source>
</evidence>
<dbReference type="FunFam" id="3.80.10.10:FF:000041">
    <property type="entry name" value="LRR receptor-like serine/threonine-protein kinase ERECTA"/>
    <property type="match status" value="1"/>
</dbReference>
<evidence type="ECO:0000256" key="2">
    <source>
        <dbReference type="ARBA" id="ARBA00022614"/>
    </source>
</evidence>
<evidence type="ECO:0000256" key="9">
    <source>
        <dbReference type="SAM" id="SignalP"/>
    </source>
</evidence>
<sequence>MERLICFPRILFGFLFIAIIHSCFGYGESNIVCHERERTALLRFKQGLINSTNRLSSWVAEEDCCKWEAVGCDNTTGHVIKLDLRNPYSNYRTHDGYDNYTVSMLSAIAAIPFSFCYGESNVVCHESEKKALPRFKQGLEDPANRLSSWVADEGCCKWEAVGCDNYLDLSGTKNLPAGLVSIENLNLSSISDLVPNSFWNFTSQLSSLNLSNNQLQGDLINILLKSDLIDLSSNLFNSHLPRVAPDVAVLILSKNSFSGSLLALLCESMDGNGLTILDLSENLLSGQLPQCWMYWQSLAIVNLGSNNLIGNIPSSMGSLHSLESLRLQNNNFSGDLPLPLQSCTNLRIIDLGENMLDGRKAEKYNHSLVTIK</sequence>
<dbReference type="Pfam" id="PF08263">
    <property type="entry name" value="LRRNT_2"/>
    <property type="match status" value="2"/>
</dbReference>
<dbReference type="PANTHER" id="PTHR48063:SF98">
    <property type="entry name" value="LRR RECEPTOR-LIKE SERINE_THREONINE-PROTEIN KINASE FLS2"/>
    <property type="match status" value="1"/>
</dbReference>
<comment type="subcellular location">
    <subcellularLocation>
        <location evidence="1">Membrane</location>
        <topology evidence="1">Single-pass type I membrane protein</topology>
    </subcellularLocation>
</comment>
<gene>
    <name evidence="11" type="ORF">L1049_021600</name>
</gene>
<feature type="domain" description="Leucine-rich repeat-containing N-terminal plant-type" evidence="10">
    <location>
        <begin position="35"/>
        <end position="73"/>
    </location>
</feature>
<evidence type="ECO:0000256" key="3">
    <source>
        <dbReference type="ARBA" id="ARBA00022692"/>
    </source>
</evidence>
<evidence type="ECO:0000256" key="7">
    <source>
        <dbReference type="ARBA" id="ARBA00023136"/>
    </source>
</evidence>
<evidence type="ECO:0000256" key="5">
    <source>
        <dbReference type="ARBA" id="ARBA00022737"/>
    </source>
</evidence>
<accession>A0AAP0N2S4</accession>
<evidence type="ECO:0000259" key="10">
    <source>
        <dbReference type="Pfam" id="PF08263"/>
    </source>
</evidence>
<feature type="domain" description="Leucine-rich repeat-containing N-terminal plant-type" evidence="10">
    <location>
        <begin position="126"/>
        <end position="164"/>
    </location>
</feature>
<evidence type="ECO:0000313" key="12">
    <source>
        <dbReference type="Proteomes" id="UP001415857"/>
    </source>
</evidence>
<keyword evidence="3" id="KW-0812">Transmembrane</keyword>
<evidence type="ECO:0000256" key="1">
    <source>
        <dbReference type="ARBA" id="ARBA00004479"/>
    </source>
</evidence>
<evidence type="ECO:0000256" key="4">
    <source>
        <dbReference type="ARBA" id="ARBA00022729"/>
    </source>
</evidence>
<keyword evidence="4 9" id="KW-0732">Signal</keyword>
<proteinExistence type="predicted"/>
<dbReference type="InterPro" id="IPR046956">
    <property type="entry name" value="RLP23-like"/>
</dbReference>
<dbReference type="Pfam" id="PF00560">
    <property type="entry name" value="LRR_1"/>
    <property type="match status" value="3"/>
</dbReference>
<keyword evidence="7" id="KW-0472">Membrane</keyword>
<dbReference type="GO" id="GO:0016020">
    <property type="term" value="C:membrane"/>
    <property type="evidence" value="ECO:0007669"/>
    <property type="project" value="UniProtKB-SubCell"/>
</dbReference>
<dbReference type="SUPFAM" id="SSF52058">
    <property type="entry name" value="L domain-like"/>
    <property type="match status" value="1"/>
</dbReference>
<dbReference type="Gene3D" id="3.80.10.10">
    <property type="entry name" value="Ribonuclease Inhibitor"/>
    <property type="match status" value="2"/>
</dbReference>
<keyword evidence="5" id="KW-0677">Repeat</keyword>
<dbReference type="AlphaFoldDB" id="A0AAP0N2S4"/>
<feature type="signal peptide" evidence="9">
    <location>
        <begin position="1"/>
        <end position="25"/>
    </location>
</feature>
<dbReference type="Proteomes" id="UP001415857">
    <property type="component" value="Unassembled WGS sequence"/>
</dbReference>
<keyword evidence="6" id="KW-1133">Transmembrane helix</keyword>
<dbReference type="InterPro" id="IPR032675">
    <property type="entry name" value="LRR_dom_sf"/>
</dbReference>
<dbReference type="PANTHER" id="PTHR48063">
    <property type="entry name" value="LRR RECEPTOR-LIKE KINASE"/>
    <property type="match status" value="1"/>
</dbReference>
<organism evidence="11 12">
    <name type="scientific">Liquidambar formosana</name>
    <name type="common">Formosan gum</name>
    <dbReference type="NCBI Taxonomy" id="63359"/>
    <lineage>
        <taxon>Eukaryota</taxon>
        <taxon>Viridiplantae</taxon>
        <taxon>Streptophyta</taxon>
        <taxon>Embryophyta</taxon>
        <taxon>Tracheophyta</taxon>
        <taxon>Spermatophyta</taxon>
        <taxon>Magnoliopsida</taxon>
        <taxon>eudicotyledons</taxon>
        <taxon>Gunneridae</taxon>
        <taxon>Pentapetalae</taxon>
        <taxon>Saxifragales</taxon>
        <taxon>Altingiaceae</taxon>
        <taxon>Liquidambar</taxon>
    </lineage>
</organism>
<reference evidence="11 12" key="1">
    <citation type="journal article" date="2024" name="Plant J.">
        <title>Genome sequences and population genomics reveal climatic adaptation and genomic divergence between two closely related sweetgum species.</title>
        <authorList>
            <person name="Xu W.Q."/>
            <person name="Ren C.Q."/>
            <person name="Zhang X.Y."/>
            <person name="Comes H.P."/>
            <person name="Liu X.H."/>
            <person name="Li Y.G."/>
            <person name="Kettle C.J."/>
            <person name="Jalonen R."/>
            <person name="Gaisberger H."/>
            <person name="Ma Y.Z."/>
            <person name="Qiu Y.X."/>
        </authorList>
    </citation>
    <scope>NUCLEOTIDE SEQUENCE [LARGE SCALE GENOMIC DNA]</scope>
    <source>
        <strain evidence="11">Hangzhou</strain>
    </source>
</reference>
<keyword evidence="12" id="KW-1185">Reference proteome</keyword>
<dbReference type="EMBL" id="JBBPBK010000286">
    <property type="protein sequence ID" value="KAK9265893.1"/>
    <property type="molecule type" value="Genomic_DNA"/>
</dbReference>